<protein>
    <submittedName>
        <fullName evidence="1">Uncharacterized protein</fullName>
    </submittedName>
</protein>
<proteinExistence type="predicted"/>
<reference evidence="1" key="2">
    <citation type="submission" date="2025-09" db="UniProtKB">
        <authorList>
            <consortium name="EnsemblPlants"/>
        </authorList>
    </citation>
    <scope>IDENTIFICATION</scope>
</reference>
<organism evidence="1 2">
    <name type="scientific">Avena sativa</name>
    <name type="common">Oat</name>
    <dbReference type="NCBI Taxonomy" id="4498"/>
    <lineage>
        <taxon>Eukaryota</taxon>
        <taxon>Viridiplantae</taxon>
        <taxon>Streptophyta</taxon>
        <taxon>Embryophyta</taxon>
        <taxon>Tracheophyta</taxon>
        <taxon>Spermatophyta</taxon>
        <taxon>Magnoliopsida</taxon>
        <taxon>Liliopsida</taxon>
        <taxon>Poales</taxon>
        <taxon>Poaceae</taxon>
        <taxon>BOP clade</taxon>
        <taxon>Pooideae</taxon>
        <taxon>Poodae</taxon>
        <taxon>Poeae</taxon>
        <taxon>Poeae Chloroplast Group 1 (Aveneae type)</taxon>
        <taxon>Aveninae</taxon>
        <taxon>Avena</taxon>
    </lineage>
</organism>
<evidence type="ECO:0000313" key="1">
    <source>
        <dbReference type="EnsemblPlants" id="AVESA.00010b.r2.5DG0993120.1.CDS"/>
    </source>
</evidence>
<evidence type="ECO:0000313" key="2">
    <source>
        <dbReference type="Proteomes" id="UP001732700"/>
    </source>
</evidence>
<dbReference type="Proteomes" id="UP001732700">
    <property type="component" value="Chromosome 5D"/>
</dbReference>
<reference evidence="1" key="1">
    <citation type="submission" date="2021-05" db="EMBL/GenBank/DDBJ databases">
        <authorList>
            <person name="Scholz U."/>
            <person name="Mascher M."/>
            <person name="Fiebig A."/>
        </authorList>
    </citation>
    <scope>NUCLEOTIDE SEQUENCE [LARGE SCALE GENOMIC DNA]</scope>
</reference>
<keyword evidence="2" id="KW-1185">Reference proteome</keyword>
<accession>A0ACD5YKZ7</accession>
<sequence>MDASCPHTKAATDGYGDSDSPDLGLVRTEEEKYVESFVRVSLLLASQDLRKVQDHGSKMLKHLLKHRSEKLRSADLLKLKLQLEPVKLHTDSVLESAEAISEETVTKIEKAKEYLLVLAARNNLRSQKTGEADGVSTSSTPGSSSQSISLGSGQRPLVSGDERVDLSPALDPSFRSGETISPPMPLVGQCLWVSENERMDLTIDQTLQQKKSCTFLQDPHLHSLPFPIDSPVPISLGTQPDYSDTQKRLVLNLESDGRSNSSDGCASTNSYSPGEIDGSILSKSDGSRPEKSDGSSDSSSSMTDKKTQSSDWSKKTMGIDEAMRLNQGTDCLLLTEHNLLCEAFVTVTSCPGIQQYMSMLSCLLNSLNRIWTQMVWNDKYVDTVSGLSNLFSDGQFLKMSHHIVKFCEEKLMMSLDKEYGACDVFPVALLQSTVPLFLRLLRCIHTLWSVEIGIGWLPQEVDMAKSLSCKELERLLEISDGLYTVDSEESFRENETRALLEGTRQRVYNFIGLCTTVEGAFSELLDALSVSNAFMDALECMEFRHLGKLIHLVVVPLVKHCPSELWEEWTVNFLKPILLQCEHRLHVAWFYLLYENQDGNLLNYGNLVGEDEQIKSLGYMLLLEFTRRLSGLLEALALMEQTSVRLHDVKPVCNKDTVSLEDLNSMSPSSLFRFLLRHDCFGKLRMSLFGYFVDDEAARKALQFCHCLIRLAVSTNDGTLRLLIVNDLLPCLIRRLDNELQCAVQHLMHRFGSSTTASADQELLVLCKDLYVNLVMDSDGKDKDIDYAENSFESWLTKEKGNLRVKACSAAKELPDGSDWNWELEDEFQRYLPAYMEMLQQVDSMDACEVYDRLEEEALFWKLATNFRSKYGINSREHPYMLTISSLRQRQCYSMSGILYQRKKIKFISELLKLKPYIKVSDCSSATIRRLQENSEIKFEDPDCAALLSLDLLDGLLSLWEPVYHPLIRESHMNILLRKVDQYIKANGREHCQQVVPETLDFEVHLQPYAYAYFEDKLKESMYLRAMEQIRWHSEFDRYLASGGLDRLLEKFISSKDDFVKDLLDKDEVSKKKFQDLDHDLMKLSLKWRSELVEIRNQVLTYSCSLRSLLKDELLQGDMEELMKQLKIGGFFDTDNDSVNWGCFSELVNEFDRRVFAGHSLPRHYVIRGIMDYGSVWNAGSDVDALKAVALKVCDRWLESCEEFWMETRYYEHAYYDIVRRPLEQVFLKRDSD</sequence>
<name>A0ACD5YKZ7_AVESA</name>
<dbReference type="EnsemblPlants" id="AVESA.00010b.r2.5DG0993120.1">
    <property type="protein sequence ID" value="AVESA.00010b.r2.5DG0993120.1.CDS"/>
    <property type="gene ID" value="AVESA.00010b.r2.5DG0993120"/>
</dbReference>